<name>A0A915PGI1_9BILA</name>
<accession>A0A915PGI1</accession>
<evidence type="ECO:0000313" key="2">
    <source>
        <dbReference type="Proteomes" id="UP000887560"/>
    </source>
</evidence>
<dbReference type="Proteomes" id="UP000887560">
    <property type="component" value="Unplaced"/>
</dbReference>
<proteinExistence type="predicted"/>
<dbReference type="WBParaSite" id="scf7180000424724.g13818">
    <property type="protein sequence ID" value="scf7180000424724.g13818"/>
    <property type="gene ID" value="scf7180000424724.g13818"/>
</dbReference>
<keyword evidence="2" id="KW-1185">Reference proteome</keyword>
<feature type="region of interest" description="Disordered" evidence="1">
    <location>
        <begin position="136"/>
        <end position="159"/>
    </location>
</feature>
<reference evidence="3" key="1">
    <citation type="submission" date="2022-11" db="UniProtKB">
        <authorList>
            <consortium name="WormBaseParasite"/>
        </authorList>
    </citation>
    <scope>IDENTIFICATION</scope>
</reference>
<organism evidence="2 3">
    <name type="scientific">Meloidogyne floridensis</name>
    <dbReference type="NCBI Taxonomy" id="298350"/>
    <lineage>
        <taxon>Eukaryota</taxon>
        <taxon>Metazoa</taxon>
        <taxon>Ecdysozoa</taxon>
        <taxon>Nematoda</taxon>
        <taxon>Chromadorea</taxon>
        <taxon>Rhabditida</taxon>
        <taxon>Tylenchina</taxon>
        <taxon>Tylenchomorpha</taxon>
        <taxon>Tylenchoidea</taxon>
        <taxon>Meloidogynidae</taxon>
        <taxon>Meloidogyninae</taxon>
        <taxon>Meloidogyne</taxon>
    </lineage>
</organism>
<protein>
    <submittedName>
        <fullName evidence="3">Uncharacterized protein</fullName>
    </submittedName>
</protein>
<evidence type="ECO:0000256" key="1">
    <source>
        <dbReference type="SAM" id="MobiDB-lite"/>
    </source>
</evidence>
<dbReference type="AlphaFoldDB" id="A0A915PGI1"/>
<evidence type="ECO:0000313" key="3">
    <source>
        <dbReference type="WBParaSite" id="scf7180000424724.g13818"/>
    </source>
</evidence>
<sequence length="191" mass="22458">MFPTKNNNNNLFLNNLQSTTTTSSSSSFYNLPSTSNQFSNLTNNINQIPQQNLNYSFCIYPYFNYNNYYNYYSSNNLHQQHQQLNNNNLLFNNQSSKINYNSLAIKNEINPASSFINQAIRNELAKRCGLRADQKKKKKDKEFLENQQKQNSNLKTELNNENKELSFPPTTYCFNNYYSNLNEEEQLPFLN</sequence>